<dbReference type="InterPro" id="IPR019425">
    <property type="entry name" value="7TM_GPCR_serpentine_rcpt_Srt"/>
</dbReference>
<evidence type="ECO:0000313" key="3">
    <source>
        <dbReference type="WBParaSite" id="jg23053"/>
    </source>
</evidence>
<proteinExistence type="predicted"/>
<sequence length="138" mass="16114">MNEYFVHRATFDKYYNCSLYDVNSIPIAERTHYFIGILQLLVASILEILHGLCLYAMTRKHIFKLDIYKMMFSLGIAQVVGMIFTTGQAQHISIFLEWSIALTLWLLNWLVLLEWLVGTTKQHQCFIVSESLFNCNNI</sequence>
<protein>
    <submittedName>
        <fullName evidence="3">Uncharacterized protein</fullName>
    </submittedName>
</protein>
<organism evidence="2 3">
    <name type="scientific">Ditylenchus dipsaci</name>
    <dbReference type="NCBI Taxonomy" id="166011"/>
    <lineage>
        <taxon>Eukaryota</taxon>
        <taxon>Metazoa</taxon>
        <taxon>Ecdysozoa</taxon>
        <taxon>Nematoda</taxon>
        <taxon>Chromadorea</taxon>
        <taxon>Rhabditida</taxon>
        <taxon>Tylenchina</taxon>
        <taxon>Tylenchomorpha</taxon>
        <taxon>Sphaerularioidea</taxon>
        <taxon>Anguinidae</taxon>
        <taxon>Anguininae</taxon>
        <taxon>Ditylenchus</taxon>
    </lineage>
</organism>
<evidence type="ECO:0000313" key="2">
    <source>
        <dbReference type="Proteomes" id="UP000887574"/>
    </source>
</evidence>
<keyword evidence="2" id="KW-1185">Reference proteome</keyword>
<reference evidence="3" key="1">
    <citation type="submission" date="2022-11" db="UniProtKB">
        <authorList>
            <consortium name="WormBaseParasite"/>
        </authorList>
    </citation>
    <scope>IDENTIFICATION</scope>
</reference>
<evidence type="ECO:0000256" key="1">
    <source>
        <dbReference type="SAM" id="Phobius"/>
    </source>
</evidence>
<accession>A0A915DUE1</accession>
<feature type="transmembrane region" description="Helical" evidence="1">
    <location>
        <begin position="98"/>
        <end position="117"/>
    </location>
</feature>
<dbReference type="AlphaFoldDB" id="A0A915DUE1"/>
<dbReference type="Proteomes" id="UP000887574">
    <property type="component" value="Unplaced"/>
</dbReference>
<dbReference type="WBParaSite" id="jg23053">
    <property type="protein sequence ID" value="jg23053"/>
    <property type="gene ID" value="jg23053"/>
</dbReference>
<name>A0A915DUE1_9BILA</name>
<keyword evidence="1" id="KW-0472">Membrane</keyword>
<keyword evidence="1" id="KW-1133">Transmembrane helix</keyword>
<dbReference type="Pfam" id="PF10321">
    <property type="entry name" value="7TM_GPCR_Srt"/>
    <property type="match status" value="1"/>
</dbReference>
<feature type="transmembrane region" description="Helical" evidence="1">
    <location>
        <begin position="67"/>
        <end position="86"/>
    </location>
</feature>
<feature type="transmembrane region" description="Helical" evidence="1">
    <location>
        <begin position="33"/>
        <end position="55"/>
    </location>
</feature>
<keyword evidence="1" id="KW-0812">Transmembrane</keyword>